<feature type="domain" description="CobQ/CobB/MinD/ParA nucleotide binding" evidence="3">
    <location>
        <begin position="35"/>
        <end position="257"/>
    </location>
</feature>
<dbReference type="GO" id="GO:0051782">
    <property type="term" value="P:negative regulation of cell division"/>
    <property type="evidence" value="ECO:0007669"/>
    <property type="project" value="TreeGrafter"/>
</dbReference>
<dbReference type="CDD" id="cd02034">
    <property type="entry name" value="CooC1"/>
    <property type="match status" value="1"/>
</dbReference>
<evidence type="ECO:0000256" key="2">
    <source>
        <dbReference type="ARBA" id="ARBA00022840"/>
    </source>
</evidence>
<proteinExistence type="predicted"/>
<dbReference type="InterPro" id="IPR050625">
    <property type="entry name" value="ParA/MinD_ATPase"/>
</dbReference>
<reference evidence="4 5" key="1">
    <citation type="submission" date="2016-10" db="EMBL/GenBank/DDBJ databases">
        <authorList>
            <person name="Varghese N."/>
            <person name="Submissions S."/>
        </authorList>
    </citation>
    <scope>NUCLEOTIDE SEQUENCE [LARGE SCALE GENOMIC DNA]</scope>
    <source>
        <strain evidence="4 5">PL 12/M</strain>
    </source>
</reference>
<accession>A0A7Z7FCS3</accession>
<dbReference type="GO" id="GO:0005524">
    <property type="term" value="F:ATP binding"/>
    <property type="evidence" value="ECO:0007669"/>
    <property type="project" value="UniProtKB-KW"/>
</dbReference>
<dbReference type="PIRSF" id="PIRSF005647">
    <property type="entry name" value="CooC"/>
    <property type="match status" value="1"/>
</dbReference>
<dbReference type="GO" id="GO:0009898">
    <property type="term" value="C:cytoplasmic side of plasma membrane"/>
    <property type="evidence" value="ECO:0007669"/>
    <property type="project" value="TreeGrafter"/>
</dbReference>
<evidence type="ECO:0000259" key="3">
    <source>
        <dbReference type="Pfam" id="PF01656"/>
    </source>
</evidence>
<dbReference type="EMBL" id="FNCA01000005">
    <property type="protein sequence ID" value="SDF94790.1"/>
    <property type="molecule type" value="Genomic_DNA"/>
</dbReference>
<dbReference type="InterPro" id="IPR027417">
    <property type="entry name" value="P-loop_NTPase"/>
</dbReference>
<dbReference type="AlphaFoldDB" id="A0A7Z7FCS3"/>
<name>A0A7Z7FCS3_9EURY</name>
<dbReference type="GO" id="GO:0016887">
    <property type="term" value="F:ATP hydrolysis activity"/>
    <property type="evidence" value="ECO:0007669"/>
    <property type="project" value="TreeGrafter"/>
</dbReference>
<comment type="caution">
    <text evidence="4">The sequence shown here is derived from an EMBL/GenBank/DDBJ whole genome shotgun (WGS) entry which is preliminary data.</text>
</comment>
<dbReference type="InterPro" id="IPR002586">
    <property type="entry name" value="CobQ/CobB/MinD/ParA_Nub-bd_dom"/>
</dbReference>
<organism evidence="4 5">
    <name type="scientific">Methanolobus vulcani</name>
    <dbReference type="NCBI Taxonomy" id="38026"/>
    <lineage>
        <taxon>Archaea</taxon>
        <taxon>Methanobacteriati</taxon>
        <taxon>Methanobacteriota</taxon>
        <taxon>Stenosarchaea group</taxon>
        <taxon>Methanomicrobia</taxon>
        <taxon>Methanosarcinales</taxon>
        <taxon>Methanosarcinaceae</taxon>
        <taxon>Methanolobus</taxon>
    </lineage>
</organism>
<gene>
    <name evidence="4" type="ORF">SAMN04488589_1786</name>
</gene>
<evidence type="ECO:0000256" key="1">
    <source>
        <dbReference type="ARBA" id="ARBA00022741"/>
    </source>
</evidence>
<evidence type="ECO:0000313" key="4">
    <source>
        <dbReference type="EMBL" id="SDF94790.1"/>
    </source>
</evidence>
<dbReference type="Proteomes" id="UP000199259">
    <property type="component" value="Unassembled WGS sequence"/>
</dbReference>
<dbReference type="FunFam" id="3.40.50.300:FF:001573">
    <property type="entry name" value="Carbon monoxide dehydrogenase accessory protein CooC"/>
    <property type="match status" value="1"/>
</dbReference>
<sequence length="286" mass="30823">MFDVRFFGLTYIPLLSVTGKYNSHKSSVQSMVKIAVTGKGGVGKTTLSGTLARMLARDGYDVLAIDADADMNLASSLGIENAPKPLTDYKDLIEERAGEKGGMFKFNPKVDDVVDKFGVVGPDNVKMLVMGTVERGGSGCMCPASAFLKAFLRHVVLKDSSAVILDMEAGIEHLGRGTTRGIDLMIVVVEPGMRSIETAQRIKDLSEGIDIKHLAAIINKGTSANIKPKLEEMGIPVLGMIPYDPDLVEADFNGLSPIDVGGKWVDSVTEIKDHMLEMISGFEKEE</sequence>
<dbReference type="PANTHER" id="PTHR43384:SF6">
    <property type="entry name" value="SEPTUM SITE-DETERMINING PROTEIN MIND HOMOLOG, CHLOROPLASTIC"/>
    <property type="match status" value="1"/>
</dbReference>
<evidence type="ECO:0000313" key="5">
    <source>
        <dbReference type="Proteomes" id="UP000199259"/>
    </source>
</evidence>
<keyword evidence="2" id="KW-0067">ATP-binding</keyword>
<dbReference type="InterPro" id="IPR014433">
    <property type="entry name" value="CooC"/>
</dbReference>
<keyword evidence="1" id="KW-0547">Nucleotide-binding</keyword>
<dbReference type="Pfam" id="PF01656">
    <property type="entry name" value="CbiA"/>
    <property type="match status" value="1"/>
</dbReference>
<dbReference type="PANTHER" id="PTHR43384">
    <property type="entry name" value="SEPTUM SITE-DETERMINING PROTEIN MIND HOMOLOG, CHLOROPLASTIC-RELATED"/>
    <property type="match status" value="1"/>
</dbReference>
<dbReference type="GO" id="GO:0005829">
    <property type="term" value="C:cytosol"/>
    <property type="evidence" value="ECO:0007669"/>
    <property type="project" value="TreeGrafter"/>
</dbReference>
<dbReference type="SUPFAM" id="SSF52540">
    <property type="entry name" value="P-loop containing nucleoside triphosphate hydrolases"/>
    <property type="match status" value="1"/>
</dbReference>
<keyword evidence="5" id="KW-1185">Reference proteome</keyword>
<dbReference type="Gene3D" id="3.40.50.300">
    <property type="entry name" value="P-loop containing nucleotide triphosphate hydrolases"/>
    <property type="match status" value="1"/>
</dbReference>
<protein>
    <submittedName>
        <fullName evidence="4">CO dehydrogenase maturation factor</fullName>
    </submittedName>
</protein>